<accession>A0A7C0VB91</accession>
<comment type="caution">
    <text evidence="3">The sequence shown here is derived from an EMBL/GenBank/DDBJ whole genome shotgun (WGS) entry which is preliminary data.</text>
</comment>
<feature type="domain" description="DUF4213" evidence="2">
    <location>
        <begin position="7"/>
        <end position="84"/>
    </location>
</feature>
<evidence type="ECO:0008006" key="4">
    <source>
        <dbReference type="Google" id="ProtNLM"/>
    </source>
</evidence>
<feature type="domain" description="Putative heavy-metal chelation" evidence="1">
    <location>
        <begin position="101"/>
        <end position="229"/>
    </location>
</feature>
<gene>
    <name evidence="3" type="ORF">ENF18_01885</name>
</gene>
<dbReference type="AlphaFoldDB" id="A0A7C0VB91"/>
<dbReference type="Gene3D" id="3.30.390.100">
    <property type="match status" value="1"/>
</dbReference>
<dbReference type="Proteomes" id="UP000885847">
    <property type="component" value="Unassembled WGS sequence"/>
</dbReference>
<evidence type="ECO:0000313" key="3">
    <source>
        <dbReference type="EMBL" id="HDI82526.1"/>
    </source>
</evidence>
<name>A0A7C0VB91_UNCW3</name>
<reference evidence="3" key="1">
    <citation type="journal article" date="2020" name="mSystems">
        <title>Genome- and Community-Level Interaction Insights into Carbon Utilization and Element Cycling Functions of Hydrothermarchaeota in Hydrothermal Sediment.</title>
        <authorList>
            <person name="Zhou Z."/>
            <person name="Liu Y."/>
            <person name="Xu W."/>
            <person name="Pan J."/>
            <person name="Luo Z.H."/>
            <person name="Li M."/>
        </authorList>
    </citation>
    <scope>NUCLEOTIDE SEQUENCE [LARGE SCALE GENOMIC DNA]</scope>
    <source>
        <strain evidence="3">HyVt-102</strain>
    </source>
</reference>
<evidence type="ECO:0000259" key="2">
    <source>
        <dbReference type="Pfam" id="PF13938"/>
    </source>
</evidence>
<dbReference type="Gene3D" id="3.40.50.11590">
    <property type="match status" value="1"/>
</dbReference>
<dbReference type="InterPro" id="IPR007161">
    <property type="entry name" value="DUF364"/>
</dbReference>
<evidence type="ECO:0000259" key="1">
    <source>
        <dbReference type="Pfam" id="PF04016"/>
    </source>
</evidence>
<protein>
    <recommendedName>
        <fullName evidence="4">DUF364 domain-containing protein</fullName>
    </recommendedName>
</protein>
<dbReference type="InterPro" id="IPR025251">
    <property type="entry name" value="DUF4213"/>
</dbReference>
<dbReference type="Pfam" id="PF04016">
    <property type="entry name" value="DUF364"/>
    <property type="match status" value="1"/>
</dbReference>
<sequence length="240" mass="26433">MMKILHSLIEDCKDSPVKDVVVGIFNTLVIAERAGIASTLRPVRDEGGILPETISGKTTKELAQLSLSKNPIEASIGLAVINASIPLPEHYVEIDGRELFLKMGKDKICACIGHFPFIQKLEPMLKKLYTFEKKPSEGDLPEEKIPDFLPLADVVLITGMTLTNHSFESVMKHVKKGAYVLFMGPTVPVSPILFDFGIDALCGTLVIEPDMVMEQVKMGVSYKDVKGLKKVCIAKERMYG</sequence>
<proteinExistence type="predicted"/>
<dbReference type="EMBL" id="DQWE01000083">
    <property type="protein sequence ID" value="HDI82526.1"/>
    <property type="molecule type" value="Genomic_DNA"/>
</dbReference>
<dbReference type="SUPFAM" id="SSF159713">
    <property type="entry name" value="Dhaf3308-like"/>
    <property type="match status" value="1"/>
</dbReference>
<organism evidence="3">
    <name type="scientific">candidate division WOR-3 bacterium</name>
    <dbReference type="NCBI Taxonomy" id="2052148"/>
    <lineage>
        <taxon>Bacteria</taxon>
        <taxon>Bacteria division WOR-3</taxon>
    </lineage>
</organism>
<dbReference type="Pfam" id="PF13938">
    <property type="entry name" value="DUF4213"/>
    <property type="match status" value="1"/>
</dbReference>